<name>A0A2I1DPU0_9PROT</name>
<organism evidence="2 3">
    <name type="scientific">Acidithiobacillus marinus</name>
    <dbReference type="NCBI Taxonomy" id="187490"/>
    <lineage>
        <taxon>Bacteria</taxon>
        <taxon>Pseudomonadati</taxon>
        <taxon>Pseudomonadota</taxon>
        <taxon>Acidithiobacillia</taxon>
        <taxon>Acidithiobacillales</taxon>
        <taxon>Acidithiobacillaceae</taxon>
        <taxon>Acidithiobacillus</taxon>
    </lineage>
</organism>
<dbReference type="OrthoDB" id="654524at2"/>
<keyword evidence="3" id="KW-1185">Reference proteome</keyword>
<feature type="domain" description="ATP-grasp" evidence="1">
    <location>
        <begin position="51"/>
        <end position="222"/>
    </location>
</feature>
<evidence type="ECO:0000259" key="1">
    <source>
        <dbReference type="Pfam" id="PF14243"/>
    </source>
</evidence>
<evidence type="ECO:0000313" key="2">
    <source>
        <dbReference type="EMBL" id="PKY11870.1"/>
    </source>
</evidence>
<sequence>MQTIITQRKYSQEETFVAKTWHDGPVKTASIDEIPTLPQSGWMPVGSVEFCRAAMIHQGIHTPEPVDYPNCLQSFMPEKAALYHWGQAQEIMVNKTGQRWHVKPWQTKLEEDLWVFDTRVWLMPWHDFVAEHRVYVCAGELLGLGRYDDGEDDPVWNLEAINQMIQIYQDSGFAPAGYGLDIGVSAIDGKTYLVEINDGWALGFYKGTCSPWNYLKLLQARWVEMAGILAVIK</sequence>
<dbReference type="InterPro" id="IPR025643">
    <property type="entry name" value="R2K_3"/>
</dbReference>
<protein>
    <recommendedName>
        <fullName evidence="1">ATP-grasp domain-containing protein</fullName>
    </recommendedName>
</protein>
<dbReference type="EMBL" id="MXAV01000006">
    <property type="protein sequence ID" value="PKY11870.1"/>
    <property type="molecule type" value="Genomic_DNA"/>
</dbReference>
<dbReference type="AlphaFoldDB" id="A0A2I1DPU0"/>
<accession>A0A2I1DPU0</accession>
<dbReference type="InParanoid" id="A0A2I1DPU0"/>
<gene>
    <name evidence="2" type="ORF">B1757_02610</name>
</gene>
<reference evidence="2 3" key="1">
    <citation type="submission" date="2017-03" db="EMBL/GenBank/DDBJ databases">
        <title>Draft genime sequence of the acidophilic sulfur-oxidizing bacterium Acidithiobacillus sp. SH, isolated from seawater.</title>
        <authorList>
            <person name="Sharmin S."/>
            <person name="Tokuhisa M."/>
            <person name="Kanao T."/>
            <person name="Kamimura K."/>
        </authorList>
    </citation>
    <scope>NUCLEOTIDE SEQUENCE [LARGE SCALE GENOMIC DNA]</scope>
    <source>
        <strain evidence="2 3">SH</strain>
    </source>
</reference>
<dbReference type="Proteomes" id="UP000234329">
    <property type="component" value="Unassembled WGS sequence"/>
</dbReference>
<dbReference type="Pfam" id="PF14243">
    <property type="entry name" value="R2K_3"/>
    <property type="match status" value="1"/>
</dbReference>
<comment type="caution">
    <text evidence="2">The sequence shown here is derived from an EMBL/GenBank/DDBJ whole genome shotgun (WGS) entry which is preliminary data.</text>
</comment>
<evidence type="ECO:0000313" key="3">
    <source>
        <dbReference type="Proteomes" id="UP000234329"/>
    </source>
</evidence>
<proteinExistence type="predicted"/>